<dbReference type="PANTHER" id="PTHR34696:SF1">
    <property type="entry name" value="PHOSPHORIBOSYLFORMYLGLYCINAMIDINE SYNTHASE SUBUNIT PURS"/>
    <property type="match status" value="1"/>
</dbReference>
<evidence type="ECO:0000256" key="3">
    <source>
        <dbReference type="ARBA" id="ARBA00022741"/>
    </source>
</evidence>
<keyword evidence="4 6" id="KW-0658">Purine biosynthesis</keyword>
<evidence type="ECO:0000256" key="5">
    <source>
        <dbReference type="ARBA" id="ARBA00022840"/>
    </source>
</evidence>
<dbReference type="EC" id="6.3.5.3" evidence="6"/>
<sequence>MSQFRLTFLVGLKEGILDPAGQATRNVLQHMGYEAHDVRIGKWIQVIVSAETEDQALAIGQEMGKRILSNPVMEYFEVTVHAYEQ</sequence>
<dbReference type="AlphaFoldDB" id="A0A2T2XFE9"/>
<gene>
    <name evidence="6 7" type="primary">purS</name>
    <name evidence="7" type="ORF">C7B46_10905</name>
</gene>
<dbReference type="GO" id="GO:0005524">
    <property type="term" value="F:ATP binding"/>
    <property type="evidence" value="ECO:0007669"/>
    <property type="project" value="UniProtKB-UniRule"/>
</dbReference>
<dbReference type="PANTHER" id="PTHR34696">
    <property type="entry name" value="PHOSPHORIBOSYLFORMYLGLYCINAMIDINE SYNTHASE SUBUNIT PURS"/>
    <property type="match status" value="1"/>
</dbReference>
<keyword evidence="2 6" id="KW-0436">Ligase</keyword>
<organism evidence="7 8">
    <name type="scientific">Sulfobacillus benefaciens</name>
    <dbReference type="NCBI Taxonomy" id="453960"/>
    <lineage>
        <taxon>Bacteria</taxon>
        <taxon>Bacillati</taxon>
        <taxon>Bacillota</taxon>
        <taxon>Clostridia</taxon>
        <taxon>Eubacteriales</taxon>
        <taxon>Clostridiales Family XVII. Incertae Sedis</taxon>
        <taxon>Sulfobacillus</taxon>
    </lineage>
</organism>
<comment type="subcellular location">
    <subcellularLocation>
        <location evidence="6">Cytoplasm</location>
    </subcellularLocation>
</comment>
<evidence type="ECO:0000313" key="8">
    <source>
        <dbReference type="Proteomes" id="UP000242972"/>
    </source>
</evidence>
<evidence type="ECO:0000313" key="7">
    <source>
        <dbReference type="EMBL" id="PSR33162.1"/>
    </source>
</evidence>
<evidence type="ECO:0000256" key="4">
    <source>
        <dbReference type="ARBA" id="ARBA00022755"/>
    </source>
</evidence>
<evidence type="ECO:0000256" key="1">
    <source>
        <dbReference type="ARBA" id="ARBA00022490"/>
    </source>
</evidence>
<comment type="subunit">
    <text evidence="6">Part of the FGAM synthase complex composed of 1 PurL, 1 PurQ and 2 PurS subunits.</text>
</comment>
<keyword evidence="3 6" id="KW-0547">Nucleotide-binding</keyword>
<accession>A0A2T2XFE9</accession>
<dbReference type="GO" id="GO:0005737">
    <property type="term" value="C:cytoplasm"/>
    <property type="evidence" value="ECO:0007669"/>
    <property type="project" value="UniProtKB-SubCell"/>
</dbReference>
<dbReference type="HAMAP" id="MF_01926">
    <property type="entry name" value="PurS"/>
    <property type="match status" value="1"/>
</dbReference>
<protein>
    <recommendedName>
        <fullName evidence="6">Phosphoribosylformylglycinamidine synthase subunit PurS</fullName>
        <shortName evidence="6">FGAM synthase</shortName>
        <ecNumber evidence="6">6.3.5.3</ecNumber>
    </recommendedName>
    <alternativeName>
        <fullName evidence="6">Formylglycinamide ribonucleotide amidotransferase subunit III</fullName>
        <shortName evidence="6">FGAR amidotransferase III</shortName>
        <shortName evidence="6">FGAR-AT III</shortName>
    </alternativeName>
    <alternativeName>
        <fullName evidence="6">Phosphoribosylformylglycinamidine synthase subunit III</fullName>
    </alternativeName>
</protein>
<proteinExistence type="inferred from homology"/>
<dbReference type="InterPro" id="IPR003850">
    <property type="entry name" value="PurS"/>
</dbReference>
<comment type="catalytic activity">
    <reaction evidence="6">
        <text>N(2)-formyl-N(1)-(5-phospho-beta-D-ribosyl)glycinamide + L-glutamine + ATP + H2O = 2-formamido-N(1)-(5-O-phospho-beta-D-ribosyl)acetamidine + L-glutamate + ADP + phosphate + H(+)</text>
        <dbReference type="Rhea" id="RHEA:17129"/>
        <dbReference type="ChEBI" id="CHEBI:15377"/>
        <dbReference type="ChEBI" id="CHEBI:15378"/>
        <dbReference type="ChEBI" id="CHEBI:29985"/>
        <dbReference type="ChEBI" id="CHEBI:30616"/>
        <dbReference type="ChEBI" id="CHEBI:43474"/>
        <dbReference type="ChEBI" id="CHEBI:58359"/>
        <dbReference type="ChEBI" id="CHEBI:147286"/>
        <dbReference type="ChEBI" id="CHEBI:147287"/>
        <dbReference type="ChEBI" id="CHEBI:456216"/>
        <dbReference type="EC" id="6.3.5.3"/>
    </reaction>
</comment>
<dbReference type="EMBL" id="PXYW01000025">
    <property type="protein sequence ID" value="PSR33162.1"/>
    <property type="molecule type" value="Genomic_DNA"/>
</dbReference>
<keyword evidence="1 6" id="KW-0963">Cytoplasm</keyword>
<evidence type="ECO:0000256" key="6">
    <source>
        <dbReference type="HAMAP-Rule" id="MF_01926"/>
    </source>
</evidence>
<dbReference type="Proteomes" id="UP000242972">
    <property type="component" value="Unassembled WGS sequence"/>
</dbReference>
<comment type="pathway">
    <text evidence="6">Purine metabolism; IMP biosynthesis via de novo pathway; 5-amino-1-(5-phospho-D-ribosyl)imidazole from N(2)-formyl-N(1)-(5-phospho-D-ribosyl)glycinamide: step 1/2.</text>
</comment>
<dbReference type="Gene3D" id="3.30.1280.10">
    <property type="entry name" value="Phosphoribosylformylglycinamidine synthase subunit PurS"/>
    <property type="match status" value="1"/>
</dbReference>
<comment type="similarity">
    <text evidence="6">Belongs to the PurS family.</text>
</comment>
<keyword evidence="5 6" id="KW-0067">ATP-binding</keyword>
<dbReference type="SUPFAM" id="SSF82697">
    <property type="entry name" value="PurS-like"/>
    <property type="match status" value="1"/>
</dbReference>
<name>A0A2T2XFE9_9FIRM</name>
<dbReference type="Pfam" id="PF02700">
    <property type="entry name" value="PurS"/>
    <property type="match status" value="1"/>
</dbReference>
<dbReference type="NCBIfam" id="TIGR00302">
    <property type="entry name" value="phosphoribosylformylglycinamidine synthase subunit PurS"/>
    <property type="match status" value="1"/>
</dbReference>
<dbReference type="UniPathway" id="UPA00074">
    <property type="reaction ID" value="UER00128"/>
</dbReference>
<reference evidence="7 8" key="1">
    <citation type="journal article" date="2014" name="BMC Genomics">
        <title>Comparison of environmental and isolate Sulfobacillus genomes reveals diverse carbon, sulfur, nitrogen, and hydrogen metabolisms.</title>
        <authorList>
            <person name="Justice N.B."/>
            <person name="Norman A."/>
            <person name="Brown C.T."/>
            <person name="Singh A."/>
            <person name="Thomas B.C."/>
            <person name="Banfield J.F."/>
        </authorList>
    </citation>
    <scope>NUCLEOTIDE SEQUENCE [LARGE SCALE GENOMIC DNA]</scope>
    <source>
        <strain evidence="7">AMDSBA4</strain>
    </source>
</reference>
<dbReference type="InterPro" id="IPR036604">
    <property type="entry name" value="PurS-like_sf"/>
</dbReference>
<dbReference type="GO" id="GO:0006189">
    <property type="term" value="P:'de novo' IMP biosynthetic process"/>
    <property type="evidence" value="ECO:0007669"/>
    <property type="project" value="UniProtKB-UniRule"/>
</dbReference>
<comment type="caution">
    <text evidence="7">The sequence shown here is derived from an EMBL/GenBank/DDBJ whole genome shotgun (WGS) entry which is preliminary data.</text>
</comment>
<comment type="function">
    <text evidence="6">Part of the phosphoribosylformylglycinamidine synthase complex involved in the purines biosynthetic pathway. Catalyzes the ATP-dependent conversion of formylglycinamide ribonucleotide (FGAR) and glutamine to yield formylglycinamidine ribonucleotide (FGAM) and glutamate. The FGAM synthase complex is composed of three subunits. PurQ produces an ammonia molecule by converting glutamine to glutamate. PurL transfers the ammonia molecule to FGAR to form FGAM in an ATP-dependent manner. PurS interacts with PurQ and PurL and is thought to assist in the transfer of the ammonia molecule from PurQ to PurL.</text>
</comment>
<evidence type="ECO:0000256" key="2">
    <source>
        <dbReference type="ARBA" id="ARBA00022598"/>
    </source>
</evidence>
<dbReference type="GO" id="GO:0004642">
    <property type="term" value="F:phosphoribosylformylglycinamidine synthase activity"/>
    <property type="evidence" value="ECO:0007669"/>
    <property type="project" value="UniProtKB-UniRule"/>
</dbReference>